<dbReference type="InterPro" id="IPR036457">
    <property type="entry name" value="PPM-type-like_dom_sf"/>
</dbReference>
<name>A0A2T0TFL9_9PSEU</name>
<dbReference type="GO" id="GO:0016791">
    <property type="term" value="F:phosphatase activity"/>
    <property type="evidence" value="ECO:0007669"/>
    <property type="project" value="TreeGrafter"/>
</dbReference>
<feature type="domain" description="GAF" evidence="2">
    <location>
        <begin position="53"/>
        <end position="207"/>
    </location>
</feature>
<dbReference type="SMART" id="SM00065">
    <property type="entry name" value="GAF"/>
    <property type="match status" value="1"/>
</dbReference>
<feature type="domain" description="PPM-type phosphatase" evidence="3">
    <location>
        <begin position="225"/>
        <end position="444"/>
    </location>
</feature>
<keyword evidence="5" id="KW-1185">Reference proteome</keyword>
<dbReference type="OrthoDB" id="5241041at2"/>
<evidence type="ECO:0000259" key="2">
    <source>
        <dbReference type="SMART" id="SM00065"/>
    </source>
</evidence>
<organism evidence="4 5">
    <name type="scientific">Umezawaea tangerina</name>
    <dbReference type="NCBI Taxonomy" id="84725"/>
    <lineage>
        <taxon>Bacteria</taxon>
        <taxon>Bacillati</taxon>
        <taxon>Actinomycetota</taxon>
        <taxon>Actinomycetes</taxon>
        <taxon>Pseudonocardiales</taxon>
        <taxon>Pseudonocardiaceae</taxon>
        <taxon>Umezawaea</taxon>
    </lineage>
</organism>
<accession>A0A2T0TFL9</accession>
<proteinExistence type="predicted"/>
<dbReference type="SUPFAM" id="SSF55781">
    <property type="entry name" value="GAF domain-like"/>
    <property type="match status" value="1"/>
</dbReference>
<dbReference type="Pfam" id="PF07228">
    <property type="entry name" value="SpoIIE"/>
    <property type="match status" value="1"/>
</dbReference>
<dbReference type="SMART" id="SM00331">
    <property type="entry name" value="PP2C_SIG"/>
    <property type="match status" value="1"/>
</dbReference>
<dbReference type="PANTHER" id="PTHR43156">
    <property type="entry name" value="STAGE II SPORULATION PROTEIN E-RELATED"/>
    <property type="match status" value="1"/>
</dbReference>
<sequence>MTASGQRALRVDPVDRSVLGDETAATDHELLAQAQLRVDLAIDVTSALTGSLNLRRTVLRLLDLITPRMADWAMLVLVDDAGGLDLHGGSDPTYTSGVPRALVEGSGLDRVLRSGQHELLHVAMELDSTGALGTMIPDPRLRDEAIGLRPADVLCLALSARGSTIGALVMIRGAGRGFPEQEVEFAGLIADQASLALDSARLYEERGRITSVLQASLRPPALPAIPGARVSARFRPAAEHLEISGDFYDVHGSDDDWLLVLGDVCGKGVEAAVLTGRARQGVRTAAHFDRRPSAVLGALNNVLCDNDSTRFVTVVCARFRPSPDGTSAEVDVAVAGHPAPIVVHADGVVDQLDVAGIAAGVVRDIDYTEVRFTLTSGDTMLMFTDGVDEARGSDGFYGMDRLLALLPAYAGAGPVAVCEAVEQSVVEYLDGRAHDDIALLAVSCER</sequence>
<evidence type="ECO:0000256" key="1">
    <source>
        <dbReference type="ARBA" id="ARBA00022801"/>
    </source>
</evidence>
<dbReference type="InterPro" id="IPR052016">
    <property type="entry name" value="Bact_Sigma-Reg"/>
</dbReference>
<dbReference type="Pfam" id="PF13185">
    <property type="entry name" value="GAF_2"/>
    <property type="match status" value="1"/>
</dbReference>
<dbReference type="InterPro" id="IPR001932">
    <property type="entry name" value="PPM-type_phosphatase-like_dom"/>
</dbReference>
<reference evidence="4 5" key="1">
    <citation type="submission" date="2018-03" db="EMBL/GenBank/DDBJ databases">
        <title>Genomic Encyclopedia of Archaeal and Bacterial Type Strains, Phase II (KMG-II): from individual species to whole genera.</title>
        <authorList>
            <person name="Goeker M."/>
        </authorList>
    </citation>
    <scope>NUCLEOTIDE SEQUENCE [LARGE SCALE GENOMIC DNA]</scope>
    <source>
        <strain evidence="4 5">DSM 44720</strain>
    </source>
</reference>
<dbReference type="EMBL" id="PVTF01000002">
    <property type="protein sequence ID" value="PRY44466.1"/>
    <property type="molecule type" value="Genomic_DNA"/>
</dbReference>
<dbReference type="Proteomes" id="UP000239494">
    <property type="component" value="Unassembled WGS sequence"/>
</dbReference>
<dbReference type="InterPro" id="IPR003018">
    <property type="entry name" value="GAF"/>
</dbReference>
<evidence type="ECO:0000259" key="3">
    <source>
        <dbReference type="SMART" id="SM00331"/>
    </source>
</evidence>
<dbReference type="Gene3D" id="3.30.450.40">
    <property type="match status" value="1"/>
</dbReference>
<dbReference type="Gene3D" id="3.60.40.10">
    <property type="entry name" value="PPM-type phosphatase domain"/>
    <property type="match status" value="1"/>
</dbReference>
<gene>
    <name evidence="4" type="ORF">CLV43_10231</name>
</gene>
<dbReference type="RefSeq" id="WP_106186097.1">
    <property type="nucleotide sequence ID" value="NZ_PVTF01000002.1"/>
</dbReference>
<evidence type="ECO:0000313" key="5">
    <source>
        <dbReference type="Proteomes" id="UP000239494"/>
    </source>
</evidence>
<protein>
    <submittedName>
        <fullName evidence="4">Serine phosphatase</fullName>
    </submittedName>
</protein>
<evidence type="ECO:0000313" key="4">
    <source>
        <dbReference type="EMBL" id="PRY44466.1"/>
    </source>
</evidence>
<comment type="caution">
    <text evidence="4">The sequence shown here is derived from an EMBL/GenBank/DDBJ whole genome shotgun (WGS) entry which is preliminary data.</text>
</comment>
<dbReference type="PANTHER" id="PTHR43156:SF2">
    <property type="entry name" value="STAGE II SPORULATION PROTEIN E"/>
    <property type="match status" value="1"/>
</dbReference>
<dbReference type="InterPro" id="IPR029016">
    <property type="entry name" value="GAF-like_dom_sf"/>
</dbReference>
<dbReference type="AlphaFoldDB" id="A0A2T0TFL9"/>
<keyword evidence="1" id="KW-0378">Hydrolase</keyword>